<gene>
    <name evidence="5" type="primary">PCBD</name>
    <name evidence="5" type="synonym">phhB</name>
</gene>
<dbReference type="EMBL" id="KF900486">
    <property type="protein sequence ID" value="AIE96689.1"/>
    <property type="molecule type" value="Genomic_DNA"/>
</dbReference>
<evidence type="ECO:0000313" key="5">
    <source>
        <dbReference type="EMBL" id="AIE96689.1"/>
    </source>
</evidence>
<evidence type="ECO:0000256" key="4">
    <source>
        <dbReference type="ARBA" id="ARBA00023239"/>
    </source>
</evidence>
<dbReference type="GO" id="GO:0008124">
    <property type="term" value="F:4-alpha-hydroxytetrahydrobiopterin dehydratase activity"/>
    <property type="evidence" value="ECO:0007669"/>
    <property type="project" value="UniProtKB-EC"/>
</dbReference>
<comment type="catalytic activity">
    <reaction evidence="1">
        <text>(4aS,6R)-4a-hydroxy-L-erythro-5,6,7,8-tetrahydrobiopterin = (6R)-L-erythro-6,7-dihydrobiopterin + H2O</text>
        <dbReference type="Rhea" id="RHEA:11920"/>
        <dbReference type="ChEBI" id="CHEBI:15377"/>
        <dbReference type="ChEBI" id="CHEBI:15642"/>
        <dbReference type="ChEBI" id="CHEBI:43120"/>
        <dbReference type="EC" id="4.2.1.96"/>
    </reaction>
</comment>
<evidence type="ECO:0000256" key="3">
    <source>
        <dbReference type="ARBA" id="ARBA00013252"/>
    </source>
</evidence>
<dbReference type="InterPro" id="IPR036428">
    <property type="entry name" value="PCD_sf"/>
</dbReference>
<sequence length="108" mass="11944">MSEFAAKRCVPCEGGIPPLTEDERAVLIPHLDSDWNVVDGHHLERGWSFPDFASALEFTNTAGAICEAENHHADFELGWGRVKAIIWTHKIDGLTESDFVLAAKLDSI</sequence>
<dbReference type="CDD" id="cd00913">
    <property type="entry name" value="PCD_DCoH_subfamily_a"/>
    <property type="match status" value="1"/>
</dbReference>
<dbReference type="AlphaFoldDB" id="A0A075FZU5"/>
<dbReference type="EC" id="4.2.1.96" evidence="3"/>
<evidence type="ECO:0000256" key="2">
    <source>
        <dbReference type="ARBA" id="ARBA00006472"/>
    </source>
</evidence>
<dbReference type="InterPro" id="IPR001533">
    <property type="entry name" value="Pterin_deHydtase"/>
</dbReference>
<accession>A0A075FZU5</accession>
<organism evidence="5">
    <name type="scientific">uncultured marine group II/III euryarchaeote AD1000_86_F07</name>
    <dbReference type="NCBI Taxonomy" id="1457816"/>
    <lineage>
        <taxon>Archaea</taxon>
        <taxon>Methanobacteriati</taxon>
        <taxon>Methanobacteriota</taxon>
        <taxon>environmental samples</taxon>
    </lineage>
</organism>
<comment type="similarity">
    <text evidence="2">Belongs to the pterin-4-alpha-carbinolamine dehydratase family.</text>
</comment>
<dbReference type="Pfam" id="PF01329">
    <property type="entry name" value="Pterin_4a"/>
    <property type="match status" value="1"/>
</dbReference>
<dbReference type="Gene3D" id="3.30.1360.20">
    <property type="entry name" value="Transcriptional coactivator/pterin dehydratase"/>
    <property type="match status" value="1"/>
</dbReference>
<dbReference type="SUPFAM" id="SSF55248">
    <property type="entry name" value="PCD-like"/>
    <property type="match status" value="1"/>
</dbReference>
<protein>
    <recommendedName>
        <fullName evidence="3">4a-hydroxytetrahydrobiopterin dehydratase</fullName>
        <ecNumber evidence="3">4.2.1.96</ecNumber>
    </recommendedName>
</protein>
<evidence type="ECO:0000256" key="1">
    <source>
        <dbReference type="ARBA" id="ARBA00001554"/>
    </source>
</evidence>
<proteinExistence type="inferred from homology"/>
<keyword evidence="4 5" id="KW-0456">Lyase</keyword>
<dbReference type="GO" id="GO:0006729">
    <property type="term" value="P:tetrahydrobiopterin biosynthetic process"/>
    <property type="evidence" value="ECO:0007669"/>
    <property type="project" value="InterPro"/>
</dbReference>
<name>A0A075FZU5_9EURY</name>
<dbReference type="PANTHER" id="PTHR12599:SF0">
    <property type="entry name" value="PTERIN-4-ALPHA-CARBINOLAMINE DEHYDRATASE"/>
    <property type="match status" value="1"/>
</dbReference>
<reference evidence="5" key="1">
    <citation type="journal article" date="2014" name="Genome Biol. Evol.">
        <title>Pangenome evidence for extensive interdomain horizontal transfer affecting lineage core and shell genes in uncultured planktonic thaumarchaeota and euryarchaeota.</title>
        <authorList>
            <person name="Deschamps P."/>
            <person name="Zivanovic Y."/>
            <person name="Moreira D."/>
            <person name="Rodriguez-Valera F."/>
            <person name="Lopez-Garcia P."/>
        </authorList>
    </citation>
    <scope>NUCLEOTIDE SEQUENCE</scope>
</reference>
<dbReference type="PANTHER" id="PTHR12599">
    <property type="entry name" value="PTERIN-4-ALPHA-CARBINOLAMINE DEHYDRATASE"/>
    <property type="match status" value="1"/>
</dbReference>